<dbReference type="EMBL" id="CM007381">
    <property type="protein sequence ID" value="ONK79636.1"/>
    <property type="molecule type" value="Genomic_DNA"/>
</dbReference>
<dbReference type="InterPro" id="IPR004147">
    <property type="entry name" value="ABC1_dom"/>
</dbReference>
<dbReference type="PANTHER" id="PTHR10566">
    <property type="entry name" value="CHAPERONE-ACTIVITY OF BC1 COMPLEX CABC1 -RELATED"/>
    <property type="match status" value="1"/>
</dbReference>
<feature type="domain" description="ABC1 atypical kinase-like" evidence="3">
    <location>
        <begin position="241"/>
        <end position="498"/>
    </location>
</feature>
<dbReference type="InterPro" id="IPR050154">
    <property type="entry name" value="UbiB_kinase"/>
</dbReference>
<dbReference type="Gramene" id="ONK79636">
    <property type="protein sequence ID" value="ONK79636"/>
    <property type="gene ID" value="A4U43_C01F8390"/>
</dbReference>
<dbReference type="PANTHER" id="PTHR10566:SF123">
    <property type="entry name" value="PROTEIN KINASE SUPERFAMILY PROTEIN"/>
    <property type="match status" value="1"/>
</dbReference>
<dbReference type="AlphaFoldDB" id="A0A5P1FMW0"/>
<comment type="similarity">
    <text evidence="1">Belongs to the protein kinase superfamily. ADCK protein kinase family.</text>
</comment>
<dbReference type="Proteomes" id="UP000243459">
    <property type="component" value="Chromosome 1"/>
</dbReference>
<evidence type="ECO:0000259" key="3">
    <source>
        <dbReference type="Pfam" id="PF03109"/>
    </source>
</evidence>
<evidence type="ECO:0000256" key="1">
    <source>
        <dbReference type="ARBA" id="ARBA00009670"/>
    </source>
</evidence>
<dbReference type="SUPFAM" id="SSF56112">
    <property type="entry name" value="Protein kinase-like (PK-like)"/>
    <property type="match status" value="1"/>
</dbReference>
<feature type="compositionally biased region" description="Low complexity" evidence="2">
    <location>
        <begin position="28"/>
        <end position="38"/>
    </location>
</feature>
<dbReference type="OMA" id="LRFCWTS"/>
<accession>A0A5P1FMW0</accession>
<feature type="compositionally biased region" description="Low complexity" evidence="2">
    <location>
        <begin position="7"/>
        <end position="21"/>
    </location>
</feature>
<feature type="region of interest" description="Disordered" evidence="2">
    <location>
        <begin position="1"/>
        <end position="39"/>
    </location>
</feature>
<gene>
    <name evidence="4" type="ORF">A4U43_C01F8390</name>
</gene>
<sequence>MASAMASSRLTLCSTTRSIPSTKKKSSKNGGSNRGSPSEFARVLKCDREFIVERLQSIGDKTQPLRDRIARKIGDFFWLRHIEDPKAVEEPLVPPSLPPISYPPGLSVIDLLMADLEALKVYANYLRHVSQVLSMPLPEVYDQQRVAIYFSCRPHVLMFRMLEVFSSFASAAIKMQTSKTFKMNRHGLDGDNSSDSPEFYTGQLLKEAMLNLGPTFVKVGQSLSTRPDIIGSDVSKALSELHDKIPPFPREVAMKTIEEEFGCPTKSIFSYLSEEPVAAASFGQVYRGCTLDGSVVAVKVQRPNLLHAVVRDVYILRLGLSLLRKMANRKSDLALYADELGKGLVGELDYTLEATNATKFLEAHSQYSFMVVPKVFRHLTRKKVLTVEWMAGESPSDLFLRAGGFGNEKIHYSQKQQLETKTRLLDLVNKGVEASLVQLLDTGLLHADPHPGNLRYTPEGKIGFLDFGLLCQMEKKHQLAMLASIIHIVNGDWESLVNDLTLMDVVGPGTNLRRVTLELEGSLGEVLFRDGIPDIKFSKVLVKILSVALKYHFRMPPYFTLVLRSLASLEGLAVAADPQFKTFQAAYPYVVQKLLYDNSAPTRTILNSVVFNKKKEFQWNKILMFLRVGSSRLGTHGVNISSVNKSSGRRKYAEGDVFEVVNVVLRLLSSKNGVVLRRLLMTADSGSLTQAVVSKDAVIFRQHMSNTLADVIYKWMLRTLGGGKASALSDHHFSEIDRQEDTALLLQNALRDRRLRVISYKIMKDVRRQPLLTLRACWCCLTIFATASAIALHRAMVYWSESVLKSVAFVPKRFAVSV</sequence>
<evidence type="ECO:0000256" key="2">
    <source>
        <dbReference type="SAM" id="MobiDB-lite"/>
    </source>
</evidence>
<keyword evidence="5" id="KW-1185">Reference proteome</keyword>
<dbReference type="OrthoDB" id="427480at2759"/>
<evidence type="ECO:0000313" key="4">
    <source>
        <dbReference type="EMBL" id="ONK79636.1"/>
    </source>
</evidence>
<dbReference type="Pfam" id="PF03109">
    <property type="entry name" value="ABC1"/>
    <property type="match status" value="1"/>
</dbReference>
<reference evidence="5" key="1">
    <citation type="journal article" date="2017" name="Nat. Commun.">
        <title>The asparagus genome sheds light on the origin and evolution of a young Y chromosome.</title>
        <authorList>
            <person name="Harkess A."/>
            <person name="Zhou J."/>
            <person name="Xu C."/>
            <person name="Bowers J.E."/>
            <person name="Van der Hulst R."/>
            <person name="Ayyampalayam S."/>
            <person name="Mercati F."/>
            <person name="Riccardi P."/>
            <person name="McKain M.R."/>
            <person name="Kakrana A."/>
            <person name="Tang H."/>
            <person name="Ray J."/>
            <person name="Groenendijk J."/>
            <person name="Arikit S."/>
            <person name="Mathioni S.M."/>
            <person name="Nakano M."/>
            <person name="Shan H."/>
            <person name="Telgmann-Rauber A."/>
            <person name="Kanno A."/>
            <person name="Yue Z."/>
            <person name="Chen H."/>
            <person name="Li W."/>
            <person name="Chen Y."/>
            <person name="Xu X."/>
            <person name="Zhang Y."/>
            <person name="Luo S."/>
            <person name="Chen H."/>
            <person name="Gao J."/>
            <person name="Mao Z."/>
            <person name="Pires J.C."/>
            <person name="Luo M."/>
            <person name="Kudrna D."/>
            <person name="Wing R.A."/>
            <person name="Meyers B.C."/>
            <person name="Yi K."/>
            <person name="Kong H."/>
            <person name="Lavrijsen P."/>
            <person name="Sunseri F."/>
            <person name="Falavigna A."/>
            <person name="Ye Y."/>
            <person name="Leebens-Mack J.H."/>
            <person name="Chen G."/>
        </authorList>
    </citation>
    <scope>NUCLEOTIDE SEQUENCE [LARGE SCALE GENOMIC DNA]</scope>
    <source>
        <strain evidence="5">cv. DH0086</strain>
    </source>
</reference>
<evidence type="ECO:0000313" key="5">
    <source>
        <dbReference type="Proteomes" id="UP000243459"/>
    </source>
</evidence>
<dbReference type="InterPro" id="IPR011009">
    <property type="entry name" value="Kinase-like_dom_sf"/>
</dbReference>
<protein>
    <recommendedName>
        <fullName evidence="3">ABC1 atypical kinase-like domain-containing protein</fullName>
    </recommendedName>
</protein>
<dbReference type="CDD" id="cd05121">
    <property type="entry name" value="ABC1_ADCK3-like"/>
    <property type="match status" value="1"/>
</dbReference>
<proteinExistence type="inferred from homology"/>
<name>A0A5P1FMW0_ASPOF</name>
<organism evidence="4 5">
    <name type="scientific">Asparagus officinalis</name>
    <name type="common">Garden asparagus</name>
    <dbReference type="NCBI Taxonomy" id="4686"/>
    <lineage>
        <taxon>Eukaryota</taxon>
        <taxon>Viridiplantae</taxon>
        <taxon>Streptophyta</taxon>
        <taxon>Embryophyta</taxon>
        <taxon>Tracheophyta</taxon>
        <taxon>Spermatophyta</taxon>
        <taxon>Magnoliopsida</taxon>
        <taxon>Liliopsida</taxon>
        <taxon>Asparagales</taxon>
        <taxon>Asparagaceae</taxon>
        <taxon>Asparagoideae</taxon>
        <taxon>Asparagus</taxon>
    </lineage>
</organism>